<dbReference type="AlphaFoldDB" id="A0A7X6D7Q7"/>
<accession>A0A7X6D7Q7</accession>
<dbReference type="InterPro" id="IPR010982">
    <property type="entry name" value="Lambda_DNA-bd_dom_sf"/>
</dbReference>
<reference evidence="2 3" key="1">
    <citation type="submission" date="2020-03" db="EMBL/GenBank/DDBJ databases">
        <title>Bacterial samples isolated from urine from healthy bovine heifers (Gyr breed).</title>
        <authorList>
            <person name="Giannattasio-Ferraz S."/>
            <person name="Maskeri L."/>
            <person name="Penido A."/>
            <person name="Barbosa-Stancioli E.F."/>
            <person name="Putonti C."/>
        </authorList>
    </citation>
    <scope>NUCLEOTIDE SEQUENCE [LARGE SCALE GENOMIC DNA]</scope>
    <source>
        <strain evidence="2 3">UFMG-H7</strain>
    </source>
</reference>
<evidence type="ECO:0000313" key="3">
    <source>
        <dbReference type="Proteomes" id="UP000521358"/>
    </source>
</evidence>
<comment type="caution">
    <text evidence="2">The sequence shown here is derived from an EMBL/GenBank/DDBJ whole genome shotgun (WGS) entry which is preliminary data.</text>
</comment>
<proteinExistence type="predicted"/>
<dbReference type="Gene3D" id="1.10.260.40">
    <property type="entry name" value="lambda repressor-like DNA-binding domains"/>
    <property type="match status" value="1"/>
</dbReference>
<dbReference type="EMBL" id="JAAVMB010000003">
    <property type="protein sequence ID" value="NKC67357.1"/>
    <property type="molecule type" value="Genomic_DNA"/>
</dbReference>
<dbReference type="Pfam" id="PF13443">
    <property type="entry name" value="HTH_26"/>
    <property type="match status" value="1"/>
</dbReference>
<dbReference type="SUPFAM" id="SSF47413">
    <property type="entry name" value="lambda repressor-like DNA-binding domains"/>
    <property type="match status" value="1"/>
</dbReference>
<dbReference type="GO" id="GO:0003677">
    <property type="term" value="F:DNA binding"/>
    <property type="evidence" value="ECO:0007669"/>
    <property type="project" value="InterPro"/>
</dbReference>
<sequence>MEKKVIVCLKELVEDKGISLRELARLSDIEPSIINKLANNKHERIYLPHIERIAESLDIDDISLILKIIPKDTDY</sequence>
<feature type="domain" description="HTH cro/C1-type" evidence="1">
    <location>
        <begin position="9"/>
        <end position="65"/>
    </location>
</feature>
<dbReference type="PROSITE" id="PS50943">
    <property type="entry name" value="HTH_CROC1"/>
    <property type="match status" value="1"/>
</dbReference>
<protein>
    <submittedName>
        <fullName evidence="2">Helix-turn-helix transcriptional regulator</fullName>
    </submittedName>
</protein>
<dbReference type="RefSeq" id="WP_167806572.1">
    <property type="nucleotide sequence ID" value="NZ_JAAVMB010000003.1"/>
</dbReference>
<dbReference type="CDD" id="cd00093">
    <property type="entry name" value="HTH_XRE"/>
    <property type="match status" value="1"/>
</dbReference>
<evidence type="ECO:0000313" key="2">
    <source>
        <dbReference type="EMBL" id="NKC67357.1"/>
    </source>
</evidence>
<name>A0A7X6D7Q7_9ENTE</name>
<dbReference type="InterPro" id="IPR001387">
    <property type="entry name" value="Cro/C1-type_HTH"/>
</dbReference>
<evidence type="ECO:0000259" key="1">
    <source>
        <dbReference type="PROSITE" id="PS50943"/>
    </source>
</evidence>
<organism evidence="2 3">
    <name type="scientific">Vagococcus fluvialis</name>
    <dbReference type="NCBI Taxonomy" id="2738"/>
    <lineage>
        <taxon>Bacteria</taxon>
        <taxon>Bacillati</taxon>
        <taxon>Bacillota</taxon>
        <taxon>Bacilli</taxon>
        <taxon>Lactobacillales</taxon>
        <taxon>Enterococcaceae</taxon>
        <taxon>Vagococcus</taxon>
    </lineage>
</organism>
<dbReference type="SMART" id="SM00530">
    <property type="entry name" value="HTH_XRE"/>
    <property type="match status" value="1"/>
</dbReference>
<gene>
    <name evidence="2" type="ORF">HED35_04590</name>
</gene>
<dbReference type="Proteomes" id="UP000521358">
    <property type="component" value="Unassembled WGS sequence"/>
</dbReference>